<name>A0A6J4U4Z4_9BACT</name>
<dbReference type="GO" id="GO:0005886">
    <property type="term" value="C:plasma membrane"/>
    <property type="evidence" value="ECO:0007669"/>
    <property type="project" value="UniProtKB-SubCell"/>
</dbReference>
<comment type="function">
    <text evidence="11">Part of the high-affinity ATP-driven potassium transport (or Kdp) system, which catalyzes the hydrolysis of ATP coupled with the electrogenic transport of potassium into the cytoplasm. This subunit acts as a catalytic chaperone that increases the ATP-binding affinity of the ATP-hydrolyzing subunit KdpB by the formation of a transient KdpB/KdpC/ATP ternary complex.</text>
</comment>
<reference evidence="12" key="1">
    <citation type="submission" date="2020-02" db="EMBL/GenBank/DDBJ databases">
        <authorList>
            <person name="Meier V. D."/>
        </authorList>
    </citation>
    <scope>NUCLEOTIDE SEQUENCE</scope>
    <source>
        <strain evidence="12">AVDCRST_MAG73</strain>
    </source>
</reference>
<protein>
    <recommendedName>
        <fullName evidence="11">Potassium-transporting ATPase KdpC subunit</fullName>
    </recommendedName>
    <alternativeName>
        <fullName evidence="11">ATP phosphohydrolase [potassium-transporting] C chain</fullName>
    </alternativeName>
    <alternativeName>
        <fullName evidence="11">Potassium-binding and translocating subunit C</fullName>
    </alternativeName>
    <alternativeName>
        <fullName evidence="11">Potassium-translocating ATPase C chain</fullName>
    </alternativeName>
</protein>
<evidence type="ECO:0000256" key="8">
    <source>
        <dbReference type="ARBA" id="ARBA00022989"/>
    </source>
</evidence>
<evidence type="ECO:0000256" key="9">
    <source>
        <dbReference type="ARBA" id="ARBA00023065"/>
    </source>
</evidence>
<evidence type="ECO:0000313" key="12">
    <source>
        <dbReference type="EMBL" id="CAA9540039.1"/>
    </source>
</evidence>
<gene>
    <name evidence="11" type="primary">kdpC</name>
    <name evidence="12" type="ORF">AVDCRST_MAG73-1825</name>
</gene>
<dbReference type="InterPro" id="IPR003820">
    <property type="entry name" value="KdpC"/>
</dbReference>
<keyword evidence="6 11" id="KW-0067">ATP-binding</keyword>
<dbReference type="HAMAP" id="MF_00276">
    <property type="entry name" value="KdpC"/>
    <property type="match status" value="1"/>
</dbReference>
<evidence type="ECO:0000256" key="2">
    <source>
        <dbReference type="ARBA" id="ARBA00022475"/>
    </source>
</evidence>
<keyword evidence="4 11" id="KW-0812">Transmembrane</keyword>
<keyword evidence="9 11" id="KW-0406">Ion transport</keyword>
<comment type="subunit">
    <text evidence="11">The system is composed of three essential subunits: KdpA, KdpB and KdpC.</text>
</comment>
<evidence type="ECO:0000256" key="1">
    <source>
        <dbReference type="ARBA" id="ARBA00022448"/>
    </source>
</evidence>
<dbReference type="GO" id="GO:0008556">
    <property type="term" value="F:P-type potassium transmembrane transporter activity"/>
    <property type="evidence" value="ECO:0007669"/>
    <property type="project" value="InterPro"/>
</dbReference>
<keyword evidence="3 11" id="KW-0633">Potassium transport</keyword>
<evidence type="ECO:0000256" key="10">
    <source>
        <dbReference type="ARBA" id="ARBA00023136"/>
    </source>
</evidence>
<dbReference type="PANTHER" id="PTHR30042">
    <property type="entry name" value="POTASSIUM-TRANSPORTING ATPASE C CHAIN"/>
    <property type="match status" value="1"/>
</dbReference>
<dbReference type="EMBL" id="CADCWE010000113">
    <property type="protein sequence ID" value="CAA9540039.1"/>
    <property type="molecule type" value="Genomic_DNA"/>
</dbReference>
<evidence type="ECO:0000256" key="3">
    <source>
        <dbReference type="ARBA" id="ARBA00022538"/>
    </source>
</evidence>
<dbReference type="GO" id="GO:0016787">
    <property type="term" value="F:hydrolase activity"/>
    <property type="evidence" value="ECO:0007669"/>
    <property type="project" value="UniProtKB-KW"/>
</dbReference>
<dbReference type="Pfam" id="PF02669">
    <property type="entry name" value="KdpC"/>
    <property type="match status" value="1"/>
</dbReference>
<dbReference type="AlphaFoldDB" id="A0A6J4U4Z4"/>
<keyword evidence="5 11" id="KW-0547">Nucleotide-binding</keyword>
<keyword evidence="7 11" id="KW-0630">Potassium</keyword>
<comment type="subcellular location">
    <subcellularLocation>
        <location evidence="11">Cell membrane</location>
        <topology evidence="11">Single-pass membrane protein</topology>
    </subcellularLocation>
</comment>
<dbReference type="GO" id="GO:0005524">
    <property type="term" value="F:ATP binding"/>
    <property type="evidence" value="ECO:0007669"/>
    <property type="project" value="UniProtKB-UniRule"/>
</dbReference>
<keyword evidence="2 11" id="KW-1003">Cell membrane</keyword>
<dbReference type="NCBIfam" id="NF001454">
    <property type="entry name" value="PRK00315.1"/>
    <property type="match status" value="1"/>
</dbReference>
<dbReference type="PANTHER" id="PTHR30042:SF2">
    <property type="entry name" value="POTASSIUM-TRANSPORTING ATPASE KDPC SUBUNIT"/>
    <property type="match status" value="1"/>
</dbReference>
<evidence type="ECO:0000256" key="6">
    <source>
        <dbReference type="ARBA" id="ARBA00022840"/>
    </source>
</evidence>
<proteinExistence type="inferred from homology"/>
<evidence type="ECO:0000256" key="4">
    <source>
        <dbReference type="ARBA" id="ARBA00022692"/>
    </source>
</evidence>
<evidence type="ECO:0000256" key="11">
    <source>
        <dbReference type="HAMAP-Rule" id="MF_00276"/>
    </source>
</evidence>
<dbReference type="PIRSF" id="PIRSF001296">
    <property type="entry name" value="K_ATPase_KdpC"/>
    <property type="match status" value="1"/>
</dbReference>
<dbReference type="NCBIfam" id="TIGR00681">
    <property type="entry name" value="kdpC"/>
    <property type="match status" value="1"/>
</dbReference>
<keyword evidence="12" id="KW-0378">Hydrolase</keyword>
<evidence type="ECO:0000256" key="7">
    <source>
        <dbReference type="ARBA" id="ARBA00022958"/>
    </source>
</evidence>
<keyword evidence="8 11" id="KW-1133">Transmembrane helix</keyword>
<keyword evidence="1 11" id="KW-0813">Transport</keyword>
<sequence>MLAQIRTAVLMIVVLTVLTGIAYPLAITGVAQVLFPDQADGSLIERDGVVIGSELIGQGFVDRTDEDGPTYGRTLAGYFRGRPSAAFVEDGILVSSGSNYGPTNRVLIDRVAADVAVVRQENGLAAAIEIPIDLVTASASGLDPHISPASAAIQIARVARERGVDEARVRELVNDHTEGRTLGFLGEPRVHVLNLNLALDEEAPMPAAGAAGG</sequence>
<accession>A0A6J4U4Z4</accession>
<evidence type="ECO:0000256" key="5">
    <source>
        <dbReference type="ARBA" id="ARBA00022741"/>
    </source>
</evidence>
<keyword evidence="10 11" id="KW-0472">Membrane</keyword>
<organism evidence="12">
    <name type="scientific">uncultured Thermomicrobiales bacterium</name>
    <dbReference type="NCBI Taxonomy" id="1645740"/>
    <lineage>
        <taxon>Bacteria</taxon>
        <taxon>Pseudomonadati</taxon>
        <taxon>Thermomicrobiota</taxon>
        <taxon>Thermomicrobia</taxon>
        <taxon>Thermomicrobiales</taxon>
        <taxon>environmental samples</taxon>
    </lineage>
</organism>
<comment type="similarity">
    <text evidence="11">Belongs to the KdpC family.</text>
</comment>